<evidence type="ECO:0000259" key="4">
    <source>
        <dbReference type="Pfam" id="PF14508"/>
    </source>
</evidence>
<name>A0A839A862_9LACT</name>
<keyword evidence="7" id="KW-1185">Reference proteome</keyword>
<evidence type="ECO:0000259" key="3">
    <source>
        <dbReference type="Pfam" id="PF10566"/>
    </source>
</evidence>
<dbReference type="InterPro" id="IPR013785">
    <property type="entry name" value="Aldolase_TIM"/>
</dbReference>
<evidence type="ECO:0000259" key="5">
    <source>
        <dbReference type="Pfam" id="PF14509"/>
    </source>
</evidence>
<proteinExistence type="predicted"/>
<dbReference type="EMBL" id="JACAOA010000026">
    <property type="protein sequence ID" value="MBA5729903.1"/>
    <property type="molecule type" value="Genomic_DNA"/>
</dbReference>
<accession>A0A839A862</accession>
<keyword evidence="1 6" id="KW-0378">Hydrolase</keyword>
<gene>
    <name evidence="6" type="ORF">HW423_08915</name>
</gene>
<dbReference type="Pfam" id="PF14508">
    <property type="entry name" value="GH97_N"/>
    <property type="match status" value="1"/>
</dbReference>
<dbReference type="Gene3D" id="2.60.40.1180">
    <property type="entry name" value="Golgi alpha-mannosidase II"/>
    <property type="match status" value="1"/>
</dbReference>
<evidence type="ECO:0000256" key="1">
    <source>
        <dbReference type="ARBA" id="ARBA00022801"/>
    </source>
</evidence>
<dbReference type="GO" id="GO:0016798">
    <property type="term" value="F:hydrolase activity, acting on glycosyl bonds"/>
    <property type="evidence" value="ECO:0007669"/>
    <property type="project" value="UniProtKB-KW"/>
</dbReference>
<dbReference type="InterPro" id="IPR014718">
    <property type="entry name" value="GH-type_carb-bd"/>
</dbReference>
<dbReference type="InterPro" id="IPR029483">
    <property type="entry name" value="GH97_C"/>
</dbReference>
<dbReference type="PANTHER" id="PTHR35803">
    <property type="entry name" value="GLUCAN 1,4-ALPHA-GLUCOSIDASE SUSB-RELATED"/>
    <property type="match status" value="1"/>
</dbReference>
<dbReference type="AlphaFoldDB" id="A0A839A862"/>
<evidence type="ECO:0000256" key="2">
    <source>
        <dbReference type="ARBA" id="ARBA00023295"/>
    </source>
</evidence>
<protein>
    <submittedName>
        <fullName evidence="6">Glycoside hydrolase family 97 N-terminal domain-containing protein</fullName>
    </submittedName>
</protein>
<dbReference type="InterPro" id="IPR029486">
    <property type="entry name" value="GH97_N"/>
</dbReference>
<evidence type="ECO:0000313" key="7">
    <source>
        <dbReference type="Proteomes" id="UP000571018"/>
    </source>
</evidence>
<dbReference type="InterPro" id="IPR052720">
    <property type="entry name" value="Glycosyl_hydrolase_97"/>
</dbReference>
<reference evidence="6 7" key="1">
    <citation type="submission" date="2020-06" db="EMBL/GenBank/DDBJ databases">
        <title>Reclassification of Facklamia ignava, Facklamia soureckii and Facklami tabacinasalis as Falseniella iganva gen. nov., comb. nov., Hutsoniella ignava gen. nov., comb. nov., and Ruoffia tabacinasalis gen. nov., comb. nov and description of Ruoffia haltotolerans sp. nov., isolated from hypersaline Inland Sea of Qatar.</title>
        <authorList>
            <person name="Fotedar R."/>
            <person name="Sankaranarayanan K."/>
            <person name="Lawson P."/>
            <person name="Caldwell M."/>
            <person name="Zeyara A."/>
            <person name="Al Malki A."/>
            <person name="Ali M."/>
        </authorList>
    </citation>
    <scope>NUCLEOTIDE SEQUENCE [LARGE SCALE GENOMIC DNA]</scope>
    <source>
        <strain evidence="6 7">INB8</strain>
    </source>
</reference>
<dbReference type="InterPro" id="IPR013780">
    <property type="entry name" value="Glyco_hydro_b"/>
</dbReference>
<evidence type="ECO:0000313" key="6">
    <source>
        <dbReference type="EMBL" id="MBA5729903.1"/>
    </source>
</evidence>
<dbReference type="Proteomes" id="UP000571018">
    <property type="component" value="Unassembled WGS sequence"/>
</dbReference>
<dbReference type="Pfam" id="PF14509">
    <property type="entry name" value="GH97_C"/>
    <property type="match status" value="1"/>
</dbReference>
<dbReference type="PANTHER" id="PTHR35803:SF2">
    <property type="entry name" value="RETAINING ALPHA-GALACTOSIDASE"/>
    <property type="match status" value="1"/>
</dbReference>
<feature type="domain" description="Glycosyl-hydrolase 97 C-terminal oligomerisation" evidence="5">
    <location>
        <begin position="543"/>
        <end position="639"/>
    </location>
</feature>
<dbReference type="Pfam" id="PF10566">
    <property type="entry name" value="Glyco_hydro_97"/>
    <property type="match status" value="1"/>
</dbReference>
<dbReference type="Gene3D" id="2.70.98.10">
    <property type="match status" value="1"/>
</dbReference>
<feature type="domain" description="Glycosyl-hydrolase 97 catalytic" evidence="3">
    <location>
        <begin position="318"/>
        <end position="461"/>
    </location>
</feature>
<sequence length="640" mass="71919">MKHIKQYLSSLAVVFLAGLMLFTESMPQAYAEAQSEDDEIFTLESPSSKIVTQLYLEDGIPTYSVAMDQQTVILPSQLGIKIEDNQVDQANNEELAQSIKLVETSDHEENYTIRGNRSETHSQYRKYLYEIDYETQTIGLEINLWDDGMAFRYIFNNGGILSIDEELSTFSFPNGTEVWYQMDNQAMQSLYEHKLIEDFSGREIITASSTFELPEGQAYVNLSEAELKDFAGIAYKSVGDNSVKAHYWSSINGFETTADYSPWRLAIITDNLNDLVNNTLALDVSQEPSEALLDADWIESGKAVWFEGYDNQGNIIEDQARASLEASTQLGIKYHVIGNNWRKWGETIEEALVMVKPMVELAAEYEIGIFIGHDVPNLDLYPDGNLFDKQARQNFLRQAKDAGVAGIKFGHIESETLESVNIYRTLLEEVADLELLAIFHNSNKPTGLSRTYPNLLTQEGVRGMQYNLDALNNTILPFTRFVAGGADYTPINFTDNLRLGDGTWPQMLANAVIFESSLLTFIESPVVLASNQAADFISLLPATWDESIVLDQSKIGDMAVYARRTGEDWVIAVQNAPAEVKELEIPLDFLSVDQTYSSLEYHDDLDNKMGYQIQENNYTSKDVLTITVNQGGGFVAYLKN</sequence>
<organism evidence="6 7">
    <name type="scientific">Ruoffia halotolerans</name>
    <dbReference type="NCBI Taxonomy" id="2748684"/>
    <lineage>
        <taxon>Bacteria</taxon>
        <taxon>Bacillati</taxon>
        <taxon>Bacillota</taxon>
        <taxon>Bacilli</taxon>
        <taxon>Lactobacillales</taxon>
        <taxon>Aerococcaceae</taxon>
        <taxon>Ruoffia</taxon>
    </lineage>
</organism>
<dbReference type="RefSeq" id="WP_218931567.1">
    <property type="nucleotide sequence ID" value="NZ_JACAOA010000026.1"/>
</dbReference>
<dbReference type="InterPro" id="IPR019563">
    <property type="entry name" value="GH97_catalytic"/>
</dbReference>
<comment type="caution">
    <text evidence="6">The sequence shown here is derived from an EMBL/GenBank/DDBJ whole genome shotgun (WGS) entry which is preliminary data.</text>
</comment>
<keyword evidence="2" id="KW-0326">Glycosidase</keyword>
<dbReference type="Gene3D" id="3.20.20.70">
    <property type="entry name" value="Aldolase class I"/>
    <property type="match status" value="1"/>
</dbReference>
<feature type="domain" description="Glycosyl-hydrolase 97 N-terminal" evidence="4">
    <location>
        <begin position="43"/>
        <end position="285"/>
    </location>
</feature>
<dbReference type="GO" id="GO:0030246">
    <property type="term" value="F:carbohydrate binding"/>
    <property type="evidence" value="ECO:0007669"/>
    <property type="project" value="InterPro"/>
</dbReference>